<dbReference type="PANTHER" id="PTHR32309">
    <property type="entry name" value="TYROSINE-PROTEIN KINASE"/>
    <property type="match status" value="1"/>
</dbReference>
<dbReference type="GO" id="GO:0005886">
    <property type="term" value="C:plasma membrane"/>
    <property type="evidence" value="ECO:0007669"/>
    <property type="project" value="UniProtKB-ARBA"/>
</dbReference>
<evidence type="ECO:0000313" key="10">
    <source>
        <dbReference type="EMBL" id="KOR76605.1"/>
    </source>
</evidence>
<reference evidence="11" key="1">
    <citation type="submission" date="2015-08" db="EMBL/GenBank/DDBJ databases">
        <title>Genome sequencing project for genomic taxonomy and phylogenomics of Bacillus-like bacteria.</title>
        <authorList>
            <person name="Liu B."/>
            <person name="Wang J."/>
            <person name="Zhu Y."/>
            <person name="Liu G."/>
            <person name="Chen Q."/>
            <person name="Chen Z."/>
            <person name="Lan J."/>
            <person name="Che J."/>
            <person name="Ge C."/>
            <person name="Shi H."/>
            <person name="Pan Z."/>
            <person name="Liu X."/>
        </authorList>
    </citation>
    <scope>NUCLEOTIDE SEQUENCE [LARGE SCALE GENOMIC DNA]</scope>
    <source>
        <strain evidence="11">FJAT-22460</strain>
    </source>
</reference>
<dbReference type="PATRIC" id="fig|1705565.3.peg.485"/>
<sequence>MRRSISDSSLIVSMNPKSPISEVYRILRTKIHFSSKDQELKTLMITSTQTGEGKTTTISNLAVTYAQEGKRVLLIDADMRRPSLHRVFSVPNHQGLSTLLNGQTSVQDSVQETIVSNLSLLPSGPVPANPAELMDSVVMRELLEQLKPEYDVILLDTPSVLSVSDSVIVSALCDGVVMIVASGKVRKDHLKKAKEQLDHVNARMVGIVINKEAR</sequence>
<dbReference type="GO" id="GO:0042802">
    <property type="term" value="F:identical protein binding"/>
    <property type="evidence" value="ECO:0007669"/>
    <property type="project" value="UniProtKB-ARBA"/>
</dbReference>
<keyword evidence="5" id="KW-0418">Kinase</keyword>
<dbReference type="FunFam" id="3.40.50.300:FF:000527">
    <property type="entry name" value="Tyrosine-protein kinase etk"/>
    <property type="match status" value="1"/>
</dbReference>
<organism evidence="10 11">
    <name type="scientific">Paenibacillus solani</name>
    <dbReference type="NCBI Taxonomy" id="1705565"/>
    <lineage>
        <taxon>Bacteria</taxon>
        <taxon>Bacillati</taxon>
        <taxon>Bacillota</taxon>
        <taxon>Bacilli</taxon>
        <taxon>Bacillales</taxon>
        <taxon>Paenibacillaceae</taxon>
        <taxon>Paenibacillus</taxon>
    </lineage>
</organism>
<evidence type="ECO:0000256" key="3">
    <source>
        <dbReference type="ARBA" id="ARBA00022679"/>
    </source>
</evidence>
<protein>
    <recommendedName>
        <fullName evidence="2">non-specific protein-tyrosine kinase</fullName>
        <ecNumber evidence="2">2.7.10.2</ecNumber>
    </recommendedName>
</protein>
<dbReference type="SUPFAM" id="SSF52540">
    <property type="entry name" value="P-loop containing nucleoside triphosphate hydrolases"/>
    <property type="match status" value="1"/>
</dbReference>
<comment type="similarity">
    <text evidence="1">Belongs to the CpsD/CapB family.</text>
</comment>
<dbReference type="CDD" id="cd05387">
    <property type="entry name" value="BY-kinase"/>
    <property type="match status" value="1"/>
</dbReference>
<dbReference type="GO" id="GO:0005524">
    <property type="term" value="F:ATP binding"/>
    <property type="evidence" value="ECO:0007669"/>
    <property type="project" value="UniProtKB-KW"/>
</dbReference>
<dbReference type="OrthoDB" id="9794577at2"/>
<dbReference type="Proteomes" id="UP000036932">
    <property type="component" value="Unassembled WGS sequence"/>
</dbReference>
<name>A0A0M1N3L4_9BACL</name>
<keyword evidence="11" id="KW-1185">Reference proteome</keyword>
<dbReference type="InterPro" id="IPR005702">
    <property type="entry name" value="Wzc-like_C"/>
</dbReference>
<evidence type="ECO:0000256" key="7">
    <source>
        <dbReference type="ARBA" id="ARBA00023137"/>
    </source>
</evidence>
<evidence type="ECO:0000259" key="9">
    <source>
        <dbReference type="Pfam" id="PF13614"/>
    </source>
</evidence>
<dbReference type="Pfam" id="PF13614">
    <property type="entry name" value="AAA_31"/>
    <property type="match status" value="1"/>
</dbReference>
<evidence type="ECO:0000256" key="5">
    <source>
        <dbReference type="ARBA" id="ARBA00022777"/>
    </source>
</evidence>
<dbReference type="EC" id="2.7.10.2" evidence="2"/>
<keyword evidence="7" id="KW-0829">Tyrosine-protein kinase</keyword>
<keyword evidence="6" id="KW-0067">ATP-binding</keyword>
<dbReference type="InterPro" id="IPR027417">
    <property type="entry name" value="P-loop_NTPase"/>
</dbReference>
<comment type="catalytic activity">
    <reaction evidence="8">
        <text>L-tyrosyl-[protein] + ATP = O-phospho-L-tyrosyl-[protein] + ADP + H(+)</text>
        <dbReference type="Rhea" id="RHEA:10596"/>
        <dbReference type="Rhea" id="RHEA-COMP:10136"/>
        <dbReference type="Rhea" id="RHEA-COMP:20101"/>
        <dbReference type="ChEBI" id="CHEBI:15378"/>
        <dbReference type="ChEBI" id="CHEBI:30616"/>
        <dbReference type="ChEBI" id="CHEBI:46858"/>
        <dbReference type="ChEBI" id="CHEBI:61978"/>
        <dbReference type="ChEBI" id="CHEBI:456216"/>
        <dbReference type="EC" id="2.7.10.2"/>
    </reaction>
</comment>
<dbReference type="AlphaFoldDB" id="A0A0M1N3L4"/>
<dbReference type="EMBL" id="LIUT01000006">
    <property type="protein sequence ID" value="KOR76605.1"/>
    <property type="molecule type" value="Genomic_DNA"/>
</dbReference>
<keyword evidence="4" id="KW-0547">Nucleotide-binding</keyword>
<evidence type="ECO:0000313" key="11">
    <source>
        <dbReference type="Proteomes" id="UP000036932"/>
    </source>
</evidence>
<evidence type="ECO:0000256" key="1">
    <source>
        <dbReference type="ARBA" id="ARBA00007316"/>
    </source>
</evidence>
<gene>
    <name evidence="10" type="ORF">AM231_21855</name>
</gene>
<proteinExistence type="inferred from homology"/>
<dbReference type="NCBIfam" id="TIGR01007">
    <property type="entry name" value="eps_fam"/>
    <property type="match status" value="1"/>
</dbReference>
<dbReference type="InterPro" id="IPR025669">
    <property type="entry name" value="AAA_dom"/>
</dbReference>
<dbReference type="PANTHER" id="PTHR32309:SF13">
    <property type="entry name" value="FERRIC ENTEROBACTIN TRANSPORT PROTEIN FEPE"/>
    <property type="match status" value="1"/>
</dbReference>
<dbReference type="RefSeq" id="WP_054404500.1">
    <property type="nucleotide sequence ID" value="NZ_LIUT01000006.1"/>
</dbReference>
<dbReference type="Gene3D" id="3.40.50.300">
    <property type="entry name" value="P-loop containing nucleotide triphosphate hydrolases"/>
    <property type="match status" value="1"/>
</dbReference>
<evidence type="ECO:0000256" key="6">
    <source>
        <dbReference type="ARBA" id="ARBA00022840"/>
    </source>
</evidence>
<accession>A0A0M1N3L4</accession>
<evidence type="ECO:0000256" key="2">
    <source>
        <dbReference type="ARBA" id="ARBA00011903"/>
    </source>
</evidence>
<dbReference type="InterPro" id="IPR050445">
    <property type="entry name" value="Bact_polysacc_biosynth/exp"/>
</dbReference>
<dbReference type="GO" id="GO:0004715">
    <property type="term" value="F:non-membrane spanning protein tyrosine kinase activity"/>
    <property type="evidence" value="ECO:0007669"/>
    <property type="project" value="UniProtKB-EC"/>
</dbReference>
<comment type="caution">
    <text evidence="10">The sequence shown here is derived from an EMBL/GenBank/DDBJ whole genome shotgun (WGS) entry which is preliminary data.</text>
</comment>
<evidence type="ECO:0000256" key="8">
    <source>
        <dbReference type="ARBA" id="ARBA00051245"/>
    </source>
</evidence>
<feature type="domain" description="AAA" evidence="9">
    <location>
        <begin position="41"/>
        <end position="179"/>
    </location>
</feature>
<evidence type="ECO:0000256" key="4">
    <source>
        <dbReference type="ARBA" id="ARBA00022741"/>
    </source>
</evidence>
<keyword evidence="3" id="KW-0808">Transferase</keyword>